<feature type="domain" description="CMP/dCMP-type deaminase" evidence="17">
    <location>
        <begin position="46"/>
        <end position="170"/>
    </location>
</feature>
<evidence type="ECO:0000256" key="4">
    <source>
        <dbReference type="ARBA" id="ARBA00012783"/>
    </source>
</evidence>
<keyword evidence="7 15" id="KW-0378">Hydrolase</keyword>
<protein>
    <recommendedName>
        <fullName evidence="5 15">Cytidine deaminase</fullName>
        <ecNumber evidence="4 15">3.5.4.5</ecNumber>
    </recommendedName>
    <alternativeName>
        <fullName evidence="9 15">Cytidine aminohydrolase</fullName>
    </alternativeName>
</protein>
<evidence type="ECO:0000313" key="18">
    <source>
        <dbReference type="EMBL" id="PJF47506.1"/>
    </source>
</evidence>
<keyword evidence="8 14" id="KW-0862">Zinc</keyword>
<accession>A0A2M8QCH3</accession>
<evidence type="ECO:0000256" key="6">
    <source>
        <dbReference type="ARBA" id="ARBA00022723"/>
    </source>
</evidence>
<feature type="binding site" evidence="14">
    <location>
        <position position="132"/>
    </location>
    <ligand>
        <name>Zn(2+)</name>
        <dbReference type="ChEBI" id="CHEBI:29105"/>
        <note>catalytic</note>
    </ligand>
</feature>
<dbReference type="Proteomes" id="UP000230790">
    <property type="component" value="Unassembled WGS sequence"/>
</dbReference>
<evidence type="ECO:0000256" key="13">
    <source>
        <dbReference type="PIRSR" id="PIRSR606262-2"/>
    </source>
</evidence>
<dbReference type="InterPro" id="IPR050202">
    <property type="entry name" value="Cyt/Deoxycyt_deaminase"/>
</dbReference>
<evidence type="ECO:0000256" key="7">
    <source>
        <dbReference type="ARBA" id="ARBA00022801"/>
    </source>
</evidence>
<feature type="binding site" evidence="14">
    <location>
        <position position="98"/>
    </location>
    <ligand>
        <name>Zn(2+)</name>
        <dbReference type="ChEBI" id="CHEBI:29105"/>
        <note>catalytic</note>
    </ligand>
</feature>
<comment type="similarity">
    <text evidence="3 15">Belongs to the cytidine and deoxycytidylate deaminase family.</text>
</comment>
<dbReference type="GO" id="GO:0004126">
    <property type="term" value="F:cytidine deaminase activity"/>
    <property type="evidence" value="ECO:0007669"/>
    <property type="project" value="UniProtKB-UniRule"/>
</dbReference>
<evidence type="ECO:0000256" key="1">
    <source>
        <dbReference type="ARBA" id="ARBA00001947"/>
    </source>
</evidence>
<evidence type="ECO:0000256" key="16">
    <source>
        <dbReference type="SAM" id="MobiDB-lite"/>
    </source>
</evidence>
<reference evidence="18 19" key="1">
    <citation type="submission" date="2017-11" db="EMBL/GenBank/DDBJ databases">
        <title>Evolution of Phototrophy in the Chloroflexi Phylum Driven by Horizontal Gene Transfer.</title>
        <authorList>
            <person name="Ward L.M."/>
            <person name="Hemp J."/>
            <person name="Shih P.M."/>
            <person name="Mcglynn S.E."/>
            <person name="Fischer W."/>
        </authorList>
    </citation>
    <scope>NUCLEOTIDE SEQUENCE [LARGE SCALE GENOMIC DNA]</scope>
    <source>
        <strain evidence="18">JP3_7</strain>
    </source>
</reference>
<comment type="caution">
    <text evidence="18">The sequence shown here is derived from an EMBL/GenBank/DDBJ whole genome shotgun (WGS) entry which is preliminary data.</text>
</comment>
<dbReference type="InterPro" id="IPR016193">
    <property type="entry name" value="Cytidine_deaminase-like"/>
</dbReference>
<feature type="active site" description="Proton donor" evidence="12">
    <location>
        <position position="100"/>
    </location>
</feature>
<feature type="binding site" evidence="13">
    <location>
        <begin position="87"/>
        <end position="93"/>
    </location>
    <ligand>
        <name>substrate</name>
    </ligand>
</feature>
<dbReference type="EMBL" id="PGTN01000046">
    <property type="protein sequence ID" value="PJF47506.1"/>
    <property type="molecule type" value="Genomic_DNA"/>
</dbReference>
<evidence type="ECO:0000256" key="15">
    <source>
        <dbReference type="RuleBase" id="RU364006"/>
    </source>
</evidence>
<evidence type="ECO:0000256" key="9">
    <source>
        <dbReference type="ARBA" id="ARBA00032005"/>
    </source>
</evidence>
<dbReference type="GO" id="GO:0005829">
    <property type="term" value="C:cytosol"/>
    <property type="evidence" value="ECO:0007669"/>
    <property type="project" value="TreeGrafter"/>
</dbReference>
<evidence type="ECO:0000256" key="8">
    <source>
        <dbReference type="ARBA" id="ARBA00022833"/>
    </source>
</evidence>
<comment type="catalytic activity">
    <reaction evidence="11 15">
        <text>cytidine + H2O + H(+) = uridine + NH4(+)</text>
        <dbReference type="Rhea" id="RHEA:16069"/>
        <dbReference type="ChEBI" id="CHEBI:15377"/>
        <dbReference type="ChEBI" id="CHEBI:15378"/>
        <dbReference type="ChEBI" id="CHEBI:16704"/>
        <dbReference type="ChEBI" id="CHEBI:17562"/>
        <dbReference type="ChEBI" id="CHEBI:28938"/>
        <dbReference type="EC" id="3.5.4.5"/>
    </reaction>
</comment>
<evidence type="ECO:0000256" key="12">
    <source>
        <dbReference type="PIRSR" id="PIRSR606262-1"/>
    </source>
</evidence>
<dbReference type="PANTHER" id="PTHR11644">
    <property type="entry name" value="CYTIDINE DEAMINASE"/>
    <property type="match status" value="1"/>
</dbReference>
<dbReference type="EC" id="3.5.4.5" evidence="4 15"/>
<dbReference type="SUPFAM" id="SSF53927">
    <property type="entry name" value="Cytidine deaminase-like"/>
    <property type="match status" value="1"/>
</dbReference>
<keyword evidence="6 14" id="KW-0479">Metal-binding</keyword>
<evidence type="ECO:0000256" key="11">
    <source>
        <dbReference type="ARBA" id="ARBA00049558"/>
    </source>
</evidence>
<evidence type="ECO:0000259" key="17">
    <source>
        <dbReference type="PROSITE" id="PS51747"/>
    </source>
</evidence>
<proteinExistence type="inferred from homology"/>
<dbReference type="GO" id="GO:0072527">
    <property type="term" value="P:pyrimidine-containing compound metabolic process"/>
    <property type="evidence" value="ECO:0007669"/>
    <property type="project" value="UniProtKB-ARBA"/>
</dbReference>
<feature type="compositionally biased region" description="Basic residues" evidence="16">
    <location>
        <begin position="1"/>
        <end position="27"/>
    </location>
</feature>
<dbReference type="FunFam" id="3.40.140.10:FF:000008">
    <property type="entry name" value="Cytidine deaminase"/>
    <property type="match status" value="1"/>
</dbReference>
<dbReference type="PROSITE" id="PS51747">
    <property type="entry name" value="CYT_DCMP_DEAMINASES_2"/>
    <property type="match status" value="1"/>
</dbReference>
<organism evidence="18 19">
    <name type="scientific">Candidatus Thermofonsia Clade 3 bacterium</name>
    <dbReference type="NCBI Taxonomy" id="2364212"/>
    <lineage>
        <taxon>Bacteria</taxon>
        <taxon>Bacillati</taxon>
        <taxon>Chloroflexota</taxon>
        <taxon>Candidatus Thermofontia</taxon>
        <taxon>Candidatus Thermofonsia Clade 3</taxon>
    </lineage>
</organism>
<evidence type="ECO:0000256" key="5">
    <source>
        <dbReference type="ARBA" id="ARBA00018266"/>
    </source>
</evidence>
<gene>
    <name evidence="18" type="ORF">CUN48_08400</name>
</gene>
<sequence>MRHTNQTRSSKQRKNAPTRQATPRRKSAANASTPSTTPPPGELPEEVIRVLIEVANRARQHAHAPYSRYRVGSALLAESGNVYSGVNVENASYGLAICSERTAYVKAISEGERDFIAIAVVTDNGGSPCGACRQFMSEFGLDTIVIQADARGHYTLTTVGALLPDAFTPDKLAKRR</sequence>
<comment type="catalytic activity">
    <reaction evidence="10 15">
        <text>2'-deoxycytidine + H2O + H(+) = 2'-deoxyuridine + NH4(+)</text>
        <dbReference type="Rhea" id="RHEA:13433"/>
        <dbReference type="ChEBI" id="CHEBI:15377"/>
        <dbReference type="ChEBI" id="CHEBI:15378"/>
        <dbReference type="ChEBI" id="CHEBI:15698"/>
        <dbReference type="ChEBI" id="CHEBI:16450"/>
        <dbReference type="ChEBI" id="CHEBI:28938"/>
        <dbReference type="EC" id="3.5.4.5"/>
    </reaction>
</comment>
<dbReference type="Pfam" id="PF00383">
    <property type="entry name" value="dCMP_cyt_deam_1"/>
    <property type="match status" value="1"/>
</dbReference>
<feature type="region of interest" description="Disordered" evidence="16">
    <location>
        <begin position="1"/>
        <end position="44"/>
    </location>
</feature>
<dbReference type="CDD" id="cd01283">
    <property type="entry name" value="cytidine_deaminase"/>
    <property type="match status" value="1"/>
</dbReference>
<evidence type="ECO:0000313" key="19">
    <source>
        <dbReference type="Proteomes" id="UP000230790"/>
    </source>
</evidence>
<evidence type="ECO:0000256" key="3">
    <source>
        <dbReference type="ARBA" id="ARBA00006576"/>
    </source>
</evidence>
<comment type="cofactor">
    <cofactor evidence="1 14 15">
        <name>Zn(2+)</name>
        <dbReference type="ChEBI" id="CHEBI:29105"/>
    </cofactor>
</comment>
<dbReference type="InterPro" id="IPR002125">
    <property type="entry name" value="CMP_dCMP_dom"/>
</dbReference>
<dbReference type="PANTHER" id="PTHR11644:SF2">
    <property type="entry name" value="CYTIDINE DEAMINASE"/>
    <property type="match status" value="1"/>
</dbReference>
<dbReference type="GO" id="GO:0008270">
    <property type="term" value="F:zinc ion binding"/>
    <property type="evidence" value="ECO:0007669"/>
    <property type="project" value="UniProtKB-UniRule"/>
</dbReference>
<evidence type="ECO:0000256" key="14">
    <source>
        <dbReference type="PIRSR" id="PIRSR606262-3"/>
    </source>
</evidence>
<dbReference type="NCBIfam" id="NF004064">
    <property type="entry name" value="PRK05578.1"/>
    <property type="match status" value="1"/>
</dbReference>
<feature type="binding site" evidence="14">
    <location>
        <position position="129"/>
    </location>
    <ligand>
        <name>Zn(2+)</name>
        <dbReference type="ChEBI" id="CHEBI:29105"/>
        <note>catalytic</note>
    </ligand>
</feature>
<dbReference type="Gene3D" id="3.40.140.10">
    <property type="entry name" value="Cytidine Deaminase, domain 2"/>
    <property type="match status" value="1"/>
</dbReference>
<evidence type="ECO:0000256" key="2">
    <source>
        <dbReference type="ARBA" id="ARBA00003949"/>
    </source>
</evidence>
<dbReference type="InterPro" id="IPR006262">
    <property type="entry name" value="Cyt_deam_tetra"/>
</dbReference>
<name>A0A2M8QCH3_9CHLR</name>
<dbReference type="AlphaFoldDB" id="A0A2M8QCH3"/>
<evidence type="ECO:0000256" key="10">
    <source>
        <dbReference type="ARBA" id="ARBA00049252"/>
    </source>
</evidence>
<dbReference type="GO" id="GO:0055086">
    <property type="term" value="P:nucleobase-containing small molecule metabolic process"/>
    <property type="evidence" value="ECO:0007669"/>
    <property type="project" value="UniProtKB-ARBA"/>
</dbReference>
<dbReference type="NCBIfam" id="TIGR01354">
    <property type="entry name" value="cyt_deam_tetra"/>
    <property type="match status" value="1"/>
</dbReference>
<comment type="function">
    <text evidence="2 15">This enzyme scavenges exogenous and endogenous cytidine and 2'-deoxycytidine for UMP synthesis.</text>
</comment>